<keyword evidence="1" id="KW-0521">NADP</keyword>
<protein>
    <submittedName>
        <fullName evidence="3">Zinc-binding dehydrogenase</fullName>
    </submittedName>
</protein>
<evidence type="ECO:0000313" key="3">
    <source>
        <dbReference type="EMBL" id="GAA4548472.1"/>
    </source>
</evidence>
<dbReference type="PANTHER" id="PTHR44154">
    <property type="entry name" value="QUINONE OXIDOREDUCTASE"/>
    <property type="match status" value="1"/>
</dbReference>
<dbReference type="Pfam" id="PF08240">
    <property type="entry name" value="ADH_N"/>
    <property type="match status" value="1"/>
</dbReference>
<dbReference type="InterPro" id="IPR051603">
    <property type="entry name" value="Zinc-ADH_QOR/CCCR"/>
</dbReference>
<dbReference type="SUPFAM" id="SSF50129">
    <property type="entry name" value="GroES-like"/>
    <property type="match status" value="1"/>
</dbReference>
<dbReference type="InterPro" id="IPR013149">
    <property type="entry name" value="ADH-like_C"/>
</dbReference>
<organism evidence="3 4">
    <name type="scientific">Pseudonocardia xishanensis</name>
    <dbReference type="NCBI Taxonomy" id="630995"/>
    <lineage>
        <taxon>Bacteria</taxon>
        <taxon>Bacillati</taxon>
        <taxon>Actinomycetota</taxon>
        <taxon>Actinomycetes</taxon>
        <taxon>Pseudonocardiales</taxon>
        <taxon>Pseudonocardiaceae</taxon>
        <taxon>Pseudonocardia</taxon>
    </lineage>
</organism>
<dbReference type="Pfam" id="PF00107">
    <property type="entry name" value="ADH_zinc_N"/>
    <property type="match status" value="1"/>
</dbReference>
<dbReference type="InterPro" id="IPR036291">
    <property type="entry name" value="NAD(P)-bd_dom_sf"/>
</dbReference>
<dbReference type="RefSeq" id="WP_345419149.1">
    <property type="nucleotide sequence ID" value="NZ_BAABGT010000040.1"/>
</dbReference>
<comment type="caution">
    <text evidence="3">The sequence shown here is derived from an EMBL/GenBank/DDBJ whole genome shotgun (WGS) entry which is preliminary data.</text>
</comment>
<dbReference type="Gene3D" id="3.90.180.10">
    <property type="entry name" value="Medium-chain alcohol dehydrogenases, catalytic domain"/>
    <property type="match status" value="1"/>
</dbReference>
<reference evidence="4" key="1">
    <citation type="journal article" date="2019" name="Int. J. Syst. Evol. Microbiol.">
        <title>The Global Catalogue of Microorganisms (GCM) 10K type strain sequencing project: providing services to taxonomists for standard genome sequencing and annotation.</title>
        <authorList>
            <consortium name="The Broad Institute Genomics Platform"/>
            <consortium name="The Broad Institute Genome Sequencing Center for Infectious Disease"/>
            <person name="Wu L."/>
            <person name="Ma J."/>
        </authorList>
    </citation>
    <scope>NUCLEOTIDE SEQUENCE [LARGE SCALE GENOMIC DNA]</scope>
    <source>
        <strain evidence="4">JCM 17906</strain>
    </source>
</reference>
<dbReference type="InterPro" id="IPR011032">
    <property type="entry name" value="GroES-like_sf"/>
</dbReference>
<feature type="domain" description="Enoyl reductase (ER)" evidence="2">
    <location>
        <begin position="13"/>
        <end position="310"/>
    </location>
</feature>
<dbReference type="InterPro" id="IPR013154">
    <property type="entry name" value="ADH-like_N"/>
</dbReference>
<proteinExistence type="predicted"/>
<dbReference type="EMBL" id="BAABGT010000040">
    <property type="protein sequence ID" value="GAA4548472.1"/>
    <property type="molecule type" value="Genomic_DNA"/>
</dbReference>
<gene>
    <name evidence="3" type="ORF">GCM10023175_34840</name>
</gene>
<dbReference type="PANTHER" id="PTHR44154:SF1">
    <property type="entry name" value="QUINONE OXIDOREDUCTASE"/>
    <property type="match status" value="1"/>
</dbReference>
<dbReference type="SMART" id="SM00829">
    <property type="entry name" value="PKS_ER"/>
    <property type="match status" value="1"/>
</dbReference>
<accession>A0ABP8RUN8</accession>
<name>A0ABP8RUN8_9PSEU</name>
<dbReference type="SUPFAM" id="SSF51735">
    <property type="entry name" value="NAD(P)-binding Rossmann-fold domains"/>
    <property type="match status" value="1"/>
</dbReference>
<evidence type="ECO:0000256" key="1">
    <source>
        <dbReference type="ARBA" id="ARBA00022857"/>
    </source>
</evidence>
<evidence type="ECO:0000313" key="4">
    <source>
        <dbReference type="Proteomes" id="UP001501598"/>
    </source>
</evidence>
<keyword evidence="4" id="KW-1185">Reference proteome</keyword>
<sequence>MRAVYIESFAPESPLDGLVVGERPEPVVPPGWSLVEVRAASLNRHDLWSLRGVGLAEKNLPMILGCDAAGVTEDGREVIVHAVVADRGRRSVLSEQHQGAFAERLVVPTANLVTKPAELTFEEAACLPTAWLTAYQMLFGKADVEPGGTVLVQGAGGGLATALVLLARSAGFRVLVTSRSEQNRAFALDLGAEGAYESGARLPERVDAVMDSVGAATWPHSLKCLKPGGTMVVSGATSGYQITVDAALVFAKQLTIRGSSMGSLERLDRLANLCASAGIKPPIHQVLPLAEAHAGFAAMEQDDLRGKIVFTP</sequence>
<dbReference type="Proteomes" id="UP001501598">
    <property type="component" value="Unassembled WGS sequence"/>
</dbReference>
<evidence type="ECO:0000259" key="2">
    <source>
        <dbReference type="SMART" id="SM00829"/>
    </source>
</evidence>
<dbReference type="InterPro" id="IPR020843">
    <property type="entry name" value="ER"/>
</dbReference>